<dbReference type="EMBL" id="OVEO01000002">
    <property type="protein sequence ID" value="SPQ94536.1"/>
    <property type="molecule type" value="Genomic_DNA"/>
</dbReference>
<evidence type="ECO:0000256" key="1">
    <source>
        <dbReference type="SAM" id="MobiDB-lite"/>
    </source>
</evidence>
<sequence>MPDGNGDIVDLALCRRIANGSVHITTLGQIHVAEKCIREHIRPAKVLAYLQASPLFDVSGTAPNYMISLATIGTELDQLVCGLIGSGSVHVDDLQAVIVDGRSVRDHVRPAELSAYLRGSPLYNVSSDGGLVSLTPSGVACTLRHPSVRSLLLEMFRSSADGPPALVEPYLQALGVVSVVAGQRKWDGERFRDVFIGAGGPTSASGLPVAGPARPCCPARPTSVPRPAIASSPNASLVLAAQGRDLNTLFTHLAISDDDDDDDDPTRGTSPTRDDDTRPCIPLCQRWRQ</sequence>
<feature type="region of interest" description="Disordered" evidence="1">
    <location>
        <begin position="255"/>
        <end position="289"/>
    </location>
</feature>
<accession>A0A3P3Y2Y4</accession>
<geneLocation type="mitochondrion" evidence="2"/>
<reference evidence="2 3" key="1">
    <citation type="submission" date="2018-03" db="EMBL/GenBank/DDBJ databases">
        <authorList>
            <person name="Fogelqvist J."/>
        </authorList>
    </citation>
    <scope>NUCLEOTIDE SEQUENCE [LARGE SCALE GENOMIC DNA]</scope>
</reference>
<dbReference type="Proteomes" id="UP000290189">
    <property type="component" value="Unassembled WGS sequence"/>
</dbReference>
<evidence type="ECO:0000313" key="2">
    <source>
        <dbReference type="EMBL" id="SPQ94536.1"/>
    </source>
</evidence>
<protein>
    <submittedName>
        <fullName evidence="2">Uncharacterized protein</fullName>
    </submittedName>
</protein>
<gene>
    <name evidence="2" type="ORF">PLBR_LOCUS1751</name>
</gene>
<organism evidence="2 3">
    <name type="scientific">Plasmodiophora brassicae</name>
    <name type="common">Clubroot disease agent</name>
    <dbReference type="NCBI Taxonomy" id="37360"/>
    <lineage>
        <taxon>Eukaryota</taxon>
        <taxon>Sar</taxon>
        <taxon>Rhizaria</taxon>
        <taxon>Endomyxa</taxon>
        <taxon>Phytomyxea</taxon>
        <taxon>Plasmodiophorida</taxon>
        <taxon>Plasmodiophoridae</taxon>
        <taxon>Plasmodiophora</taxon>
    </lineage>
</organism>
<evidence type="ECO:0000313" key="3">
    <source>
        <dbReference type="Proteomes" id="UP000290189"/>
    </source>
</evidence>
<proteinExistence type="predicted"/>
<dbReference type="AlphaFoldDB" id="A0A3P3Y2Y4"/>
<keyword evidence="2" id="KW-0496">Mitochondrion</keyword>
<name>A0A3P3Y2Y4_PLABS</name>